<dbReference type="GO" id="GO:0005525">
    <property type="term" value="F:GTP binding"/>
    <property type="evidence" value="ECO:0007669"/>
    <property type="project" value="InterPro"/>
</dbReference>
<dbReference type="SUPFAM" id="SSF52540">
    <property type="entry name" value="P-loop containing nucleoside triphosphate hydrolases"/>
    <property type="match status" value="1"/>
</dbReference>
<evidence type="ECO:0000259" key="1">
    <source>
        <dbReference type="Pfam" id="PF03205"/>
    </source>
</evidence>
<dbReference type="CDD" id="cd03116">
    <property type="entry name" value="MobB"/>
    <property type="match status" value="1"/>
</dbReference>
<protein>
    <submittedName>
        <fullName evidence="2">Molybdopterin-guanine dinucleotide biosynthesis protein B</fullName>
    </submittedName>
</protein>
<gene>
    <name evidence="2" type="ORF">KUC_3478</name>
</gene>
<sequence length="213" mass="22949">MRLEIIRSVGSMENELTAAFPVLGIAAWSGTGKTTLLEKLLPRLAEYGLKVAVIKHAHHSFDVDQPGKDSYKLRSAGAAPVLVASRQRFALMQETPGQKEPDLAQLIAMMAPHQPDLVIVEGFKAWPIPKLVLYRDGIGDTTILTGQWVEAAALSAPSPIDLAATVTQLNLDDSEAIASWIVSWLSAKTDARFSSSSASSTSVSSAWALKKKR</sequence>
<evidence type="ECO:0000313" key="3">
    <source>
        <dbReference type="Proteomes" id="UP000005756"/>
    </source>
</evidence>
<dbReference type="InterPro" id="IPR052539">
    <property type="entry name" value="MGD_biosynthesis_adapter"/>
</dbReference>
<dbReference type="PANTHER" id="PTHR40072:SF1">
    <property type="entry name" value="MOLYBDOPTERIN-GUANINE DINUCLEOTIDE BIOSYNTHESIS ADAPTER PROTEIN"/>
    <property type="match status" value="1"/>
</dbReference>
<dbReference type="InterPro" id="IPR027417">
    <property type="entry name" value="P-loop_NTPase"/>
</dbReference>
<name>A0A7U9GGG5_9GAMM</name>
<dbReference type="PANTHER" id="PTHR40072">
    <property type="entry name" value="MOLYBDOPTERIN-GUANINE DINUCLEOTIDE BIOSYNTHESIS ADAPTER PROTEIN-RELATED"/>
    <property type="match status" value="1"/>
</dbReference>
<dbReference type="InterPro" id="IPR004435">
    <property type="entry name" value="MobB_dom"/>
</dbReference>
<dbReference type="Pfam" id="PF03205">
    <property type="entry name" value="MobB"/>
    <property type="match status" value="1"/>
</dbReference>
<proteinExistence type="predicted"/>
<reference evidence="2 3" key="1">
    <citation type="submission" date="2011-10" db="EMBL/GenBank/DDBJ databases">
        <authorList>
            <person name="Quillaguamn J."/>
            <person name="Guzmn D."/>
            <person name="Balderrama-Subieta A."/>
            <person name="Cardona-Ortuo C."/>
            <person name="Guevara-Martnez M."/>
            <person name="Callisaya-Quispe N."/>
        </authorList>
    </citation>
    <scope>NUCLEOTIDE SEQUENCE [LARGE SCALE GENOMIC DNA]</scope>
    <source>
        <strain evidence="2 3">LC1</strain>
    </source>
</reference>
<evidence type="ECO:0000313" key="2">
    <source>
        <dbReference type="EMBL" id="EHJ91920.1"/>
    </source>
</evidence>
<dbReference type="Proteomes" id="UP000005756">
    <property type="component" value="Unassembled WGS sequence"/>
</dbReference>
<accession>A0A7U9GGG5</accession>
<dbReference type="EMBL" id="JH393259">
    <property type="protein sequence ID" value="EHJ91920.1"/>
    <property type="molecule type" value="Genomic_DNA"/>
</dbReference>
<dbReference type="AlphaFoldDB" id="A0A7U9GGG5"/>
<organism evidence="2 3">
    <name type="scientific">Vreelandella boliviensis LC1</name>
    <dbReference type="NCBI Taxonomy" id="1072583"/>
    <lineage>
        <taxon>Bacteria</taxon>
        <taxon>Pseudomonadati</taxon>
        <taxon>Pseudomonadota</taxon>
        <taxon>Gammaproteobacteria</taxon>
        <taxon>Oceanospirillales</taxon>
        <taxon>Halomonadaceae</taxon>
        <taxon>Vreelandella</taxon>
    </lineage>
</organism>
<feature type="domain" description="Molybdopterin-guanine dinucleotide biosynthesis protein B (MobB)" evidence="1">
    <location>
        <begin position="22"/>
        <end position="144"/>
    </location>
</feature>
<dbReference type="GO" id="GO:0006777">
    <property type="term" value="P:Mo-molybdopterin cofactor biosynthetic process"/>
    <property type="evidence" value="ECO:0007669"/>
    <property type="project" value="InterPro"/>
</dbReference>
<dbReference type="NCBIfam" id="TIGR00176">
    <property type="entry name" value="mobB"/>
    <property type="match status" value="1"/>
</dbReference>
<dbReference type="Gene3D" id="3.40.50.300">
    <property type="entry name" value="P-loop containing nucleotide triphosphate hydrolases"/>
    <property type="match status" value="1"/>
</dbReference>